<accession>A0AA48RBY0</accession>
<feature type="domain" description="Glycosyltransferase 2-like" evidence="1">
    <location>
        <begin position="12"/>
        <end position="128"/>
    </location>
</feature>
<proteinExistence type="predicted"/>
<dbReference type="Gene3D" id="1.25.40.10">
    <property type="entry name" value="Tetratricopeptide repeat domain"/>
    <property type="match status" value="1"/>
</dbReference>
<sequence length="368" mass="41339">MSRGVSVAAALIVRNEAYFLKGCLDSLRGRVDEIVIVDTGSTDGTIAIAQQAGISPLRHKWREDFSEARNAALNAVTCEWVLYIDADERLRLEADEKLGDKIEPTAVAAFVRFRPKTGYSRYRELRLFRSDPRVRFRGRIHESIWPSIAEITRDIDAQIFRTTVDIDHLGYDGDQSHKHPRNLPLLELAVREEPERVYYWYHLAETLAALGRVSEAETVALEGVARAERSCSAKQLADASLLLQTLVRLQMQRGEAPIDLIREGIARVPEDYALHLFLGRALLDVGRSDESLRIAQQLRNVDVTALGDGLLAFDHAIFREKACELAAIACLRLGRKPEAANYFMQAAHFAPHEMHYRLKAKALGARGS</sequence>
<dbReference type="SUPFAM" id="SSF53448">
    <property type="entry name" value="Nucleotide-diphospho-sugar transferases"/>
    <property type="match status" value="1"/>
</dbReference>
<gene>
    <name evidence="2" type="ORF">AMST5_03926</name>
</gene>
<name>A0AA48RBY0_9ZZZZ</name>
<dbReference type="Gene3D" id="3.90.550.10">
    <property type="entry name" value="Spore Coat Polysaccharide Biosynthesis Protein SpsA, Chain A"/>
    <property type="match status" value="1"/>
</dbReference>
<reference evidence="2" key="1">
    <citation type="submission" date="2023-07" db="EMBL/GenBank/DDBJ databases">
        <authorList>
            <person name="Pelsma A.J. K."/>
        </authorList>
    </citation>
    <scope>NUCLEOTIDE SEQUENCE</scope>
</reference>
<dbReference type="CDD" id="cd02511">
    <property type="entry name" value="Beta4Glucosyltransferase"/>
    <property type="match status" value="1"/>
</dbReference>
<organism evidence="2">
    <name type="scientific">freshwater sediment metagenome</name>
    <dbReference type="NCBI Taxonomy" id="556182"/>
    <lineage>
        <taxon>unclassified sequences</taxon>
        <taxon>metagenomes</taxon>
        <taxon>ecological metagenomes</taxon>
    </lineage>
</organism>
<evidence type="ECO:0000313" key="2">
    <source>
        <dbReference type="EMBL" id="CAJ0889018.1"/>
    </source>
</evidence>
<dbReference type="Pfam" id="PF07721">
    <property type="entry name" value="TPR_4"/>
    <property type="match status" value="2"/>
</dbReference>
<dbReference type="InterPro" id="IPR011990">
    <property type="entry name" value="TPR-like_helical_dom_sf"/>
</dbReference>
<protein>
    <recommendedName>
        <fullName evidence="1">Glycosyltransferase 2-like domain-containing protein</fullName>
    </recommendedName>
</protein>
<dbReference type="InterPro" id="IPR029044">
    <property type="entry name" value="Nucleotide-diphossugar_trans"/>
</dbReference>
<dbReference type="SUPFAM" id="SSF48452">
    <property type="entry name" value="TPR-like"/>
    <property type="match status" value="1"/>
</dbReference>
<dbReference type="GO" id="GO:0042802">
    <property type="term" value="F:identical protein binding"/>
    <property type="evidence" value="ECO:0007669"/>
    <property type="project" value="InterPro"/>
</dbReference>
<dbReference type="PANTHER" id="PTHR43630:SF2">
    <property type="entry name" value="GLYCOSYLTRANSFERASE"/>
    <property type="match status" value="1"/>
</dbReference>
<dbReference type="PANTHER" id="PTHR43630">
    <property type="entry name" value="POLY-BETA-1,6-N-ACETYL-D-GLUCOSAMINE SYNTHASE"/>
    <property type="match status" value="1"/>
</dbReference>
<dbReference type="Pfam" id="PF00535">
    <property type="entry name" value="Glycos_transf_2"/>
    <property type="match status" value="1"/>
</dbReference>
<dbReference type="InterPro" id="IPR011717">
    <property type="entry name" value="TPR-4"/>
</dbReference>
<dbReference type="AlphaFoldDB" id="A0AA48RBY0"/>
<dbReference type="InterPro" id="IPR001173">
    <property type="entry name" value="Glyco_trans_2-like"/>
</dbReference>
<dbReference type="EMBL" id="OY288114">
    <property type="protein sequence ID" value="CAJ0889018.1"/>
    <property type="molecule type" value="Genomic_DNA"/>
</dbReference>
<evidence type="ECO:0000259" key="1">
    <source>
        <dbReference type="Pfam" id="PF00535"/>
    </source>
</evidence>